<accession>A0A933MHC7</accession>
<comment type="similarity">
    <text evidence="2 10">Belongs to the binding-protein-dependent transport system permease family. CysTW subfamily.</text>
</comment>
<dbReference type="Proteomes" id="UP000736328">
    <property type="component" value="Unassembled WGS sequence"/>
</dbReference>
<feature type="transmembrane region" description="Helical" evidence="9">
    <location>
        <begin position="142"/>
        <end position="161"/>
    </location>
</feature>
<evidence type="ECO:0000256" key="9">
    <source>
        <dbReference type="RuleBase" id="RU363032"/>
    </source>
</evidence>
<dbReference type="PANTHER" id="PTHR30425:SF1">
    <property type="entry name" value="PHOSPHATE TRANSPORT SYSTEM PERMEASE PROTEIN PSTC"/>
    <property type="match status" value="1"/>
</dbReference>
<dbReference type="InterPro" id="IPR011864">
    <property type="entry name" value="Phosphate_PstC"/>
</dbReference>
<keyword evidence="4 10" id="KW-1003">Cell membrane</keyword>
<dbReference type="NCBIfam" id="TIGR02138">
    <property type="entry name" value="phosphate_pstC"/>
    <property type="match status" value="1"/>
</dbReference>
<gene>
    <name evidence="12" type="primary">pstC</name>
    <name evidence="12" type="ORF">HY768_01575</name>
</gene>
<feature type="transmembrane region" description="Helical" evidence="9">
    <location>
        <begin position="109"/>
        <end position="130"/>
    </location>
</feature>
<evidence type="ECO:0000256" key="1">
    <source>
        <dbReference type="ARBA" id="ARBA00004651"/>
    </source>
</evidence>
<comment type="subcellular location">
    <subcellularLocation>
        <location evidence="1 9">Cell membrane</location>
        <topology evidence="1 9">Multi-pass membrane protein</topology>
    </subcellularLocation>
</comment>
<evidence type="ECO:0000256" key="5">
    <source>
        <dbReference type="ARBA" id="ARBA00022592"/>
    </source>
</evidence>
<dbReference type="PANTHER" id="PTHR30425">
    <property type="entry name" value="PHOSPHATE TRANSPORT SYSTEM PERMEASE PROTEIN PST"/>
    <property type="match status" value="1"/>
</dbReference>
<dbReference type="SUPFAM" id="SSF161098">
    <property type="entry name" value="MetI-like"/>
    <property type="match status" value="1"/>
</dbReference>
<feature type="transmembrane region" description="Helical" evidence="9">
    <location>
        <begin position="60"/>
        <end position="89"/>
    </location>
</feature>
<name>A0A933MHC7_UNCT6</name>
<proteinExistence type="inferred from homology"/>
<protein>
    <recommendedName>
        <fullName evidence="10">Phosphate transport system permease protein</fullName>
    </recommendedName>
</protein>
<dbReference type="InterPro" id="IPR035906">
    <property type="entry name" value="MetI-like_sf"/>
</dbReference>
<feature type="transmembrane region" description="Helical" evidence="9">
    <location>
        <begin position="255"/>
        <end position="278"/>
    </location>
</feature>
<comment type="caution">
    <text evidence="12">The sequence shown here is derived from an EMBL/GenBank/DDBJ whole genome shotgun (WGS) entry which is preliminary data.</text>
</comment>
<dbReference type="EMBL" id="JACQXR010000016">
    <property type="protein sequence ID" value="MBI4725912.1"/>
    <property type="molecule type" value="Genomic_DNA"/>
</dbReference>
<evidence type="ECO:0000256" key="6">
    <source>
        <dbReference type="ARBA" id="ARBA00022692"/>
    </source>
</evidence>
<evidence type="ECO:0000256" key="2">
    <source>
        <dbReference type="ARBA" id="ARBA00007069"/>
    </source>
</evidence>
<dbReference type="CDD" id="cd06261">
    <property type="entry name" value="TM_PBP2"/>
    <property type="match status" value="1"/>
</dbReference>
<evidence type="ECO:0000313" key="12">
    <source>
        <dbReference type="EMBL" id="MBI4725912.1"/>
    </source>
</evidence>
<dbReference type="InterPro" id="IPR051124">
    <property type="entry name" value="Phosphate_Transport_Permease"/>
</dbReference>
<sequence>MPGTSEKIMQRLLMTVAFSALSALLLIAVFIISQGMPFIFRYGLGEFLFSSQWNPQAGKFGIFPMVISTLWVTLGAMAIGAPLGVAGAVFLTEFVPRPVMRIIKPAIELLAGIPSVVYGFIGVMVLAPLIRDHLGGPGLSLLAGSIILGIMILPTIISISIDSIMAVPKTYREGSLALGATVWQTVRMVTLPAARSGIAASIILAMGRAIGETMAVIMVTGNSVKIPHSALESVRSLTANIALEMGYATGLHRQALFATGVVLFVVIMILNFSASFVMRQRKVRR</sequence>
<evidence type="ECO:0000313" key="13">
    <source>
        <dbReference type="Proteomes" id="UP000736328"/>
    </source>
</evidence>
<evidence type="ECO:0000256" key="8">
    <source>
        <dbReference type="ARBA" id="ARBA00023136"/>
    </source>
</evidence>
<evidence type="ECO:0000259" key="11">
    <source>
        <dbReference type="PROSITE" id="PS50928"/>
    </source>
</evidence>
<dbReference type="Gene3D" id="1.10.3720.10">
    <property type="entry name" value="MetI-like"/>
    <property type="match status" value="1"/>
</dbReference>
<dbReference type="InterPro" id="IPR000515">
    <property type="entry name" value="MetI-like"/>
</dbReference>
<keyword evidence="5 10" id="KW-0592">Phosphate transport</keyword>
<organism evidence="12 13">
    <name type="scientific">candidate division TA06 bacterium</name>
    <dbReference type="NCBI Taxonomy" id="2250710"/>
    <lineage>
        <taxon>Bacteria</taxon>
        <taxon>Bacteria division TA06</taxon>
    </lineage>
</organism>
<dbReference type="AlphaFoldDB" id="A0A933MHC7"/>
<dbReference type="Pfam" id="PF00528">
    <property type="entry name" value="BPD_transp_1"/>
    <property type="match status" value="1"/>
</dbReference>
<dbReference type="GO" id="GO:0005315">
    <property type="term" value="F:phosphate transmembrane transporter activity"/>
    <property type="evidence" value="ECO:0007669"/>
    <property type="project" value="InterPro"/>
</dbReference>
<evidence type="ECO:0000256" key="3">
    <source>
        <dbReference type="ARBA" id="ARBA00022448"/>
    </source>
</evidence>
<dbReference type="GO" id="GO:0005886">
    <property type="term" value="C:plasma membrane"/>
    <property type="evidence" value="ECO:0007669"/>
    <property type="project" value="UniProtKB-SubCell"/>
</dbReference>
<feature type="transmembrane region" description="Helical" evidence="9">
    <location>
        <begin position="197"/>
        <end position="219"/>
    </location>
</feature>
<dbReference type="GO" id="GO:0006817">
    <property type="term" value="P:phosphate ion transport"/>
    <property type="evidence" value="ECO:0007669"/>
    <property type="project" value="UniProtKB-KW"/>
</dbReference>
<keyword evidence="6 9" id="KW-0812">Transmembrane</keyword>
<evidence type="ECO:0000256" key="4">
    <source>
        <dbReference type="ARBA" id="ARBA00022475"/>
    </source>
</evidence>
<evidence type="ECO:0000256" key="7">
    <source>
        <dbReference type="ARBA" id="ARBA00022989"/>
    </source>
</evidence>
<evidence type="ECO:0000256" key="10">
    <source>
        <dbReference type="RuleBase" id="RU363054"/>
    </source>
</evidence>
<reference evidence="12" key="1">
    <citation type="submission" date="2020-07" db="EMBL/GenBank/DDBJ databases">
        <title>Huge and variable diversity of episymbiotic CPR bacteria and DPANN archaea in groundwater ecosystems.</title>
        <authorList>
            <person name="He C.Y."/>
            <person name="Keren R."/>
            <person name="Whittaker M."/>
            <person name="Farag I.F."/>
            <person name="Doudna J."/>
            <person name="Cate J.H.D."/>
            <person name="Banfield J.F."/>
        </authorList>
    </citation>
    <scope>NUCLEOTIDE SEQUENCE</scope>
    <source>
        <strain evidence="12">NC_groundwater_1520_Pr4_B-0.1um_53_5</strain>
    </source>
</reference>
<keyword evidence="7 9" id="KW-1133">Transmembrane helix</keyword>
<feature type="domain" description="ABC transmembrane type-1" evidence="11">
    <location>
        <begin position="66"/>
        <end position="274"/>
    </location>
</feature>
<feature type="transmembrane region" description="Helical" evidence="9">
    <location>
        <begin position="12"/>
        <end position="40"/>
    </location>
</feature>
<keyword evidence="8 9" id="KW-0472">Membrane</keyword>
<comment type="function">
    <text evidence="10">Part of the binding-protein-dependent transport system for phosphate; probably responsible for the translocation of the substrate across the membrane.</text>
</comment>
<keyword evidence="3 9" id="KW-0813">Transport</keyword>
<dbReference type="PROSITE" id="PS50928">
    <property type="entry name" value="ABC_TM1"/>
    <property type="match status" value="1"/>
</dbReference>